<evidence type="ECO:0000256" key="8">
    <source>
        <dbReference type="ARBA" id="ARBA00066694"/>
    </source>
</evidence>
<dbReference type="Proteomes" id="UP000182703">
    <property type="component" value="Chromosome"/>
</dbReference>
<dbReference type="InterPro" id="IPR025878">
    <property type="entry name" value="Acyl-CoA_dh-like_C_dom"/>
</dbReference>
<dbReference type="AlphaFoldDB" id="A0AAC9NY15"/>
<dbReference type="KEGG" id="cdq:BOQ54_06015"/>
<dbReference type="InterPro" id="IPR046373">
    <property type="entry name" value="Acyl-CoA_Oxase/DH_mid-dom_sf"/>
</dbReference>
<evidence type="ECO:0000256" key="5">
    <source>
        <dbReference type="ARBA" id="ARBA00023002"/>
    </source>
</evidence>
<evidence type="ECO:0000256" key="4">
    <source>
        <dbReference type="ARBA" id="ARBA00022827"/>
    </source>
</evidence>
<keyword evidence="3 10" id="KW-0285">Flavoprotein</keyword>
<reference evidence="15 16" key="1">
    <citation type="submission" date="2016-11" db="EMBL/GenBank/DDBJ databases">
        <title>Complete genome sequence of the aerobically denitrifying bacterium Chelatococcus daeguensis TAD1.</title>
        <authorList>
            <person name="Yang Y."/>
            <person name="Huang S."/>
            <person name="Lin E."/>
        </authorList>
    </citation>
    <scope>NUCLEOTIDE SEQUENCE [LARGE SCALE GENOMIC DNA]</scope>
    <source>
        <strain evidence="15 16">TAD1</strain>
    </source>
</reference>
<feature type="domain" description="Acyl-CoA dehydrogenase/oxidase N-terminal" evidence="13">
    <location>
        <begin position="38"/>
        <end position="156"/>
    </location>
</feature>
<dbReference type="InterPro" id="IPR037069">
    <property type="entry name" value="AcylCoA_DH/ox_N_sf"/>
</dbReference>
<dbReference type="InterPro" id="IPR009100">
    <property type="entry name" value="AcylCoA_DH/oxidase_NM_dom_sf"/>
</dbReference>
<comment type="function">
    <text evidence="7">Involved in the assimilation of dimethylsulphoniopropionate (DMSP), an important compound in the fixation of carbon in marine phytoplankton, by mediating the conversion of 3-(methylthio)propanoyl-CoA (MMPA-CoA) to 3-(methylthio)acryloyl-CoA (MTA-CoA).</text>
</comment>
<dbReference type="Gene3D" id="1.10.540.10">
    <property type="entry name" value="Acyl-CoA dehydrogenase/oxidase, N-terminal domain"/>
    <property type="match status" value="1"/>
</dbReference>
<evidence type="ECO:0000259" key="11">
    <source>
        <dbReference type="Pfam" id="PF00441"/>
    </source>
</evidence>
<proteinExistence type="inferred from homology"/>
<dbReference type="PANTHER" id="PTHR42803:SF1">
    <property type="entry name" value="BROAD-SPECIFICITY LINEAR ACYL-COA DEHYDROGENASE FADE5"/>
    <property type="match status" value="1"/>
</dbReference>
<keyword evidence="16" id="KW-1185">Reference proteome</keyword>
<evidence type="ECO:0000256" key="6">
    <source>
        <dbReference type="ARBA" id="ARBA00051388"/>
    </source>
</evidence>
<keyword evidence="4 10" id="KW-0274">FAD</keyword>
<dbReference type="SUPFAM" id="SSF56645">
    <property type="entry name" value="Acyl-CoA dehydrogenase NM domain-like"/>
    <property type="match status" value="1"/>
</dbReference>
<dbReference type="InterPro" id="IPR036250">
    <property type="entry name" value="AcylCo_DH-like_C"/>
</dbReference>
<evidence type="ECO:0000259" key="14">
    <source>
        <dbReference type="Pfam" id="PF12806"/>
    </source>
</evidence>
<accession>A0AAC9NY15</accession>
<dbReference type="Pfam" id="PF02770">
    <property type="entry name" value="Acyl-CoA_dh_M"/>
    <property type="match status" value="1"/>
</dbReference>
<feature type="domain" description="Acetyl-CoA dehydrogenase-like C-terminal" evidence="14">
    <location>
        <begin position="473"/>
        <end position="591"/>
    </location>
</feature>
<dbReference type="Gene3D" id="2.40.110.10">
    <property type="entry name" value="Butyryl-CoA Dehydrogenase, subunit A, domain 2"/>
    <property type="match status" value="1"/>
</dbReference>
<comment type="cofactor">
    <cofactor evidence="1 10">
        <name>FAD</name>
        <dbReference type="ChEBI" id="CHEBI:57692"/>
    </cofactor>
</comment>
<sequence>MTYRAPVEDLAFTMRHVAGLEESIAEGLYPDLSVELVEQVLEEAGRFASERIAPLNAPADRTGAHFADGQVTTAPGWREVYRAWAEAGWNALPCDPEWGGQGLPTLVQTACVEFWNASCMSFALGPLLTAGAVEALTAHASEDLKRRYLEKLVSGEWMGTMNLTEPQAGSDLNAVRTRAERAGDGTYRITGSKIFITYGEHDLTDNIVHLVLARLPDAPPGTRGISLFLVPKFIVNDDGSLGARNDVRCHSIEHKLGIHASPTCTMVYGDAGGAVGWLVGEENRGLACMFTMMNNARLAVGAQGVAIADRAYQQALSYARERRQGRAPGAGEGMSPIADHPDVQRMLLTMKATTHAARGICLMTAAAIDRSRLAPDAEARRKAHELASLLTPVAKAFSTDIGCEVASLGVQVHGGMGFIEETGAAQHLRDARIAPIYEGTNGIQAIDLVMRKLPLADGTTVRGAIAEMRKVGTRLVASRDEAFGATAARLREAVEALDDATSFLLKALAGHSLADALAAATPYLRLFGIAQGGTALAMAALAASEARAAGDANPAHAGRIALARFFAENIATGARGLAQTVMTGASALADAEAALAG</sequence>
<gene>
    <name evidence="15" type="ORF">BOQ54_06015</name>
</gene>
<evidence type="ECO:0000256" key="1">
    <source>
        <dbReference type="ARBA" id="ARBA00001974"/>
    </source>
</evidence>
<dbReference type="SUPFAM" id="SSF47203">
    <property type="entry name" value="Acyl-CoA dehydrogenase C-terminal domain-like"/>
    <property type="match status" value="1"/>
</dbReference>
<evidence type="ECO:0000259" key="13">
    <source>
        <dbReference type="Pfam" id="PF02771"/>
    </source>
</evidence>
<organism evidence="15 16">
    <name type="scientific">Chelatococcus daeguensis</name>
    <dbReference type="NCBI Taxonomy" id="444444"/>
    <lineage>
        <taxon>Bacteria</taxon>
        <taxon>Pseudomonadati</taxon>
        <taxon>Pseudomonadota</taxon>
        <taxon>Alphaproteobacteria</taxon>
        <taxon>Hyphomicrobiales</taxon>
        <taxon>Chelatococcaceae</taxon>
        <taxon>Chelatococcus</taxon>
    </lineage>
</organism>
<dbReference type="Pfam" id="PF02771">
    <property type="entry name" value="Acyl-CoA_dh_N"/>
    <property type="match status" value="1"/>
</dbReference>
<keyword evidence="5 10" id="KW-0560">Oxidoreductase</keyword>
<evidence type="ECO:0000259" key="12">
    <source>
        <dbReference type="Pfam" id="PF02770"/>
    </source>
</evidence>
<dbReference type="RefSeq" id="WP_071923523.1">
    <property type="nucleotide sequence ID" value="NZ_CP018095.1"/>
</dbReference>
<evidence type="ECO:0000313" key="16">
    <source>
        <dbReference type="Proteomes" id="UP000182703"/>
    </source>
</evidence>
<dbReference type="InterPro" id="IPR013786">
    <property type="entry name" value="AcylCoA_DH/ox_N"/>
</dbReference>
<comment type="similarity">
    <text evidence="2 10">Belongs to the acyl-CoA dehydrogenase family.</text>
</comment>
<evidence type="ECO:0000256" key="10">
    <source>
        <dbReference type="RuleBase" id="RU362125"/>
    </source>
</evidence>
<dbReference type="FunFam" id="2.40.110.10:FF:000031">
    <property type="entry name" value="Acyl-CoA dehydrogenase, putative"/>
    <property type="match status" value="1"/>
</dbReference>
<dbReference type="InterPro" id="IPR052166">
    <property type="entry name" value="Diverse_Acyl-CoA_DH"/>
</dbReference>
<evidence type="ECO:0000256" key="3">
    <source>
        <dbReference type="ARBA" id="ARBA00022630"/>
    </source>
</evidence>
<feature type="domain" description="Acyl-CoA oxidase/dehydrogenase middle" evidence="12">
    <location>
        <begin position="161"/>
        <end position="268"/>
    </location>
</feature>
<dbReference type="EMBL" id="CP018095">
    <property type="protein sequence ID" value="APF36937.1"/>
    <property type="molecule type" value="Genomic_DNA"/>
</dbReference>
<dbReference type="EC" id="1.3.99.41" evidence="8"/>
<dbReference type="GO" id="GO:0016627">
    <property type="term" value="F:oxidoreductase activity, acting on the CH-CH group of donors"/>
    <property type="evidence" value="ECO:0007669"/>
    <property type="project" value="InterPro"/>
</dbReference>
<comment type="catalytic activity">
    <reaction evidence="6">
        <text>3-(methylsulfanyl)propanoyl-CoA + oxidized [electron-transfer flavoprotein] + H(+) = 3-(methylsulfanyl)acryloyl-CoA + reduced [electron-transfer flavoprotein]</text>
        <dbReference type="Rhea" id="RHEA:52612"/>
        <dbReference type="Rhea" id="RHEA-COMP:10685"/>
        <dbReference type="Rhea" id="RHEA-COMP:10686"/>
        <dbReference type="ChEBI" id="CHEBI:15378"/>
        <dbReference type="ChEBI" id="CHEBI:57692"/>
        <dbReference type="ChEBI" id="CHEBI:58307"/>
        <dbReference type="ChEBI" id="CHEBI:82815"/>
        <dbReference type="ChEBI" id="CHEBI:84994"/>
        <dbReference type="EC" id="1.3.99.41"/>
    </reaction>
    <physiologicalReaction direction="left-to-right" evidence="6">
        <dbReference type="Rhea" id="RHEA:52613"/>
    </physiologicalReaction>
</comment>
<feature type="domain" description="Acyl-CoA dehydrogenase/oxidase C-terminal" evidence="11">
    <location>
        <begin position="283"/>
        <end position="450"/>
    </location>
</feature>
<protein>
    <recommendedName>
        <fullName evidence="9">3-methylmercaptopropionyl-CoA dehydrogenase</fullName>
        <ecNumber evidence="8">1.3.99.41</ecNumber>
    </recommendedName>
</protein>
<evidence type="ECO:0000313" key="15">
    <source>
        <dbReference type="EMBL" id="APF36937.1"/>
    </source>
</evidence>
<dbReference type="Pfam" id="PF00441">
    <property type="entry name" value="Acyl-CoA_dh_1"/>
    <property type="match status" value="1"/>
</dbReference>
<dbReference type="PANTHER" id="PTHR42803">
    <property type="entry name" value="ACYL-COA DEHYDROGENASE"/>
    <property type="match status" value="1"/>
</dbReference>
<evidence type="ECO:0000256" key="9">
    <source>
        <dbReference type="ARBA" id="ARBA00069043"/>
    </source>
</evidence>
<name>A0AAC9NY15_9HYPH</name>
<dbReference type="Gene3D" id="1.20.140.10">
    <property type="entry name" value="Butyryl-CoA Dehydrogenase, subunit A, domain 3"/>
    <property type="match status" value="1"/>
</dbReference>
<dbReference type="InterPro" id="IPR009075">
    <property type="entry name" value="AcylCo_DH/oxidase_C"/>
</dbReference>
<evidence type="ECO:0000256" key="7">
    <source>
        <dbReference type="ARBA" id="ARBA00058683"/>
    </source>
</evidence>
<evidence type="ECO:0000256" key="2">
    <source>
        <dbReference type="ARBA" id="ARBA00009347"/>
    </source>
</evidence>
<dbReference type="InterPro" id="IPR006091">
    <property type="entry name" value="Acyl-CoA_Oxase/DH_mid-dom"/>
</dbReference>
<dbReference type="GO" id="GO:0050660">
    <property type="term" value="F:flavin adenine dinucleotide binding"/>
    <property type="evidence" value="ECO:0007669"/>
    <property type="project" value="InterPro"/>
</dbReference>
<dbReference type="Pfam" id="PF12806">
    <property type="entry name" value="Acyl-CoA_dh_C"/>
    <property type="match status" value="1"/>
</dbReference>